<evidence type="ECO:0000256" key="12">
    <source>
        <dbReference type="RuleBase" id="RU361274"/>
    </source>
</evidence>
<comment type="catalytic activity">
    <reaction evidence="10">
        <text>adenosine + phosphate = alpha-D-ribose 1-phosphate + adenine</text>
        <dbReference type="Rhea" id="RHEA:27642"/>
        <dbReference type="ChEBI" id="CHEBI:16335"/>
        <dbReference type="ChEBI" id="CHEBI:16708"/>
        <dbReference type="ChEBI" id="CHEBI:43474"/>
        <dbReference type="ChEBI" id="CHEBI:57720"/>
        <dbReference type="EC" id="2.4.2.1"/>
    </reaction>
    <physiologicalReaction direction="left-to-right" evidence="10">
        <dbReference type="Rhea" id="RHEA:27643"/>
    </physiologicalReaction>
</comment>
<gene>
    <name evidence="13" type="ordered locus">Bcell_2200</name>
</gene>
<dbReference type="OrthoDB" id="4279at2"/>
<dbReference type="PANTHER" id="PTHR30616">
    <property type="entry name" value="UNCHARACTERIZED PROTEIN YFIH"/>
    <property type="match status" value="1"/>
</dbReference>
<evidence type="ECO:0000256" key="10">
    <source>
        <dbReference type="ARBA" id="ARBA00048968"/>
    </source>
</evidence>
<dbReference type="PANTHER" id="PTHR30616:SF2">
    <property type="entry name" value="PURINE NUCLEOSIDE PHOSPHORYLASE LACC1"/>
    <property type="match status" value="1"/>
</dbReference>
<keyword evidence="8" id="KW-0862">Zinc</keyword>
<keyword evidence="6" id="KW-0479">Metal-binding</keyword>
<dbReference type="AlphaFoldDB" id="E6U282"/>
<keyword evidence="7" id="KW-0378">Hydrolase</keyword>
<dbReference type="CDD" id="cd16833">
    <property type="entry name" value="YfiH"/>
    <property type="match status" value="1"/>
</dbReference>
<dbReference type="InterPro" id="IPR011324">
    <property type="entry name" value="Cytotoxic_necrot_fac-like_cat"/>
</dbReference>
<sequence>MLKEPFQLINEQILLLNSWNNSKLITGFTTKNGGLSESPFSSFNLGLHVNDDAQTVATNRNKLSELIDFPTSRWACSDQVHENKVVKVTNKMAGSGVYDYQNSIKSTDGVYTTETNILLALCFADCVPLYFYEPKKEIVGIAHAGWKGTVKNIVGEMVHKWTKDENVDPANIKAAIGPSIGPCCYVVDDHVIHFVNDVLQGEHKPYSKVSAGQYALDLKQLNLQLMVASGILKENIDVSHYCTSCSESLFFSHRRDKGKTGRMVSFIGKKESIS</sequence>
<dbReference type="InterPro" id="IPR038371">
    <property type="entry name" value="Cu_polyphenol_OxRdtase_sf"/>
</dbReference>
<keyword evidence="5" id="KW-0808">Transferase</keyword>
<dbReference type="GO" id="GO:0017061">
    <property type="term" value="F:S-methyl-5-thioadenosine phosphorylase activity"/>
    <property type="evidence" value="ECO:0007669"/>
    <property type="project" value="UniProtKB-EC"/>
</dbReference>
<dbReference type="GO" id="GO:0005507">
    <property type="term" value="F:copper ion binding"/>
    <property type="evidence" value="ECO:0007669"/>
    <property type="project" value="TreeGrafter"/>
</dbReference>
<evidence type="ECO:0000256" key="3">
    <source>
        <dbReference type="ARBA" id="ARBA00003215"/>
    </source>
</evidence>
<organism evidence="13 14">
    <name type="scientific">Evansella cellulosilytica (strain ATCC 21833 / DSM 2522 / FERM P-1141 / JCM 9156 / N-4)</name>
    <name type="common">Bacillus cellulosilyticus</name>
    <dbReference type="NCBI Taxonomy" id="649639"/>
    <lineage>
        <taxon>Bacteria</taxon>
        <taxon>Bacillati</taxon>
        <taxon>Bacillota</taxon>
        <taxon>Bacilli</taxon>
        <taxon>Bacillales</taxon>
        <taxon>Bacillaceae</taxon>
        <taxon>Evansella</taxon>
    </lineage>
</organism>
<evidence type="ECO:0000313" key="14">
    <source>
        <dbReference type="Proteomes" id="UP000001401"/>
    </source>
</evidence>
<dbReference type="GO" id="GO:0016787">
    <property type="term" value="F:hydrolase activity"/>
    <property type="evidence" value="ECO:0007669"/>
    <property type="project" value="UniProtKB-KW"/>
</dbReference>
<evidence type="ECO:0000256" key="9">
    <source>
        <dbReference type="ARBA" id="ARBA00047989"/>
    </source>
</evidence>
<comment type="catalytic activity">
    <reaction evidence="9">
        <text>adenosine + H2O + H(+) = inosine + NH4(+)</text>
        <dbReference type="Rhea" id="RHEA:24408"/>
        <dbReference type="ChEBI" id="CHEBI:15377"/>
        <dbReference type="ChEBI" id="CHEBI:15378"/>
        <dbReference type="ChEBI" id="CHEBI:16335"/>
        <dbReference type="ChEBI" id="CHEBI:17596"/>
        <dbReference type="ChEBI" id="CHEBI:28938"/>
        <dbReference type="EC" id="3.5.4.4"/>
    </reaction>
    <physiologicalReaction direction="left-to-right" evidence="9">
        <dbReference type="Rhea" id="RHEA:24409"/>
    </physiologicalReaction>
</comment>
<dbReference type="InterPro" id="IPR003730">
    <property type="entry name" value="Cu_polyphenol_OxRdtase"/>
</dbReference>
<dbReference type="HOGENOM" id="CLU_065784_0_0_9"/>
<evidence type="ECO:0000256" key="5">
    <source>
        <dbReference type="ARBA" id="ARBA00022679"/>
    </source>
</evidence>
<evidence type="ECO:0000313" key="13">
    <source>
        <dbReference type="EMBL" id="ADU30460.1"/>
    </source>
</evidence>
<dbReference type="eggNOG" id="COG1496">
    <property type="taxonomic scope" value="Bacteria"/>
</dbReference>
<reference evidence="13" key="1">
    <citation type="submission" date="2010-12" db="EMBL/GenBank/DDBJ databases">
        <title>Complete sequence of Bacillus cellulosilyticus DSM 2522.</title>
        <authorList>
            <consortium name="US DOE Joint Genome Institute"/>
            <person name="Lucas S."/>
            <person name="Copeland A."/>
            <person name="Lapidus A."/>
            <person name="Cheng J.-F."/>
            <person name="Bruce D."/>
            <person name="Goodwin L."/>
            <person name="Pitluck S."/>
            <person name="Chertkov O."/>
            <person name="Detter J.C."/>
            <person name="Han C."/>
            <person name="Tapia R."/>
            <person name="Land M."/>
            <person name="Hauser L."/>
            <person name="Jeffries C."/>
            <person name="Kyrpides N."/>
            <person name="Ivanova N."/>
            <person name="Mikhailova N."/>
            <person name="Brumm P."/>
            <person name="Mead D."/>
            <person name="Woyke T."/>
        </authorList>
    </citation>
    <scope>NUCLEOTIDE SEQUENCE [LARGE SCALE GENOMIC DNA]</scope>
    <source>
        <strain evidence="13">DSM 2522</strain>
    </source>
</reference>
<evidence type="ECO:0000256" key="11">
    <source>
        <dbReference type="ARBA" id="ARBA00049893"/>
    </source>
</evidence>
<dbReference type="RefSeq" id="WP_013488795.1">
    <property type="nucleotide sequence ID" value="NC_014829.1"/>
</dbReference>
<comment type="catalytic activity">
    <reaction evidence="11">
        <text>S-methyl-5'-thioadenosine + phosphate = 5-(methylsulfanyl)-alpha-D-ribose 1-phosphate + adenine</text>
        <dbReference type="Rhea" id="RHEA:11852"/>
        <dbReference type="ChEBI" id="CHEBI:16708"/>
        <dbReference type="ChEBI" id="CHEBI:17509"/>
        <dbReference type="ChEBI" id="CHEBI:43474"/>
        <dbReference type="ChEBI" id="CHEBI:58533"/>
        <dbReference type="EC" id="2.4.2.28"/>
    </reaction>
    <physiologicalReaction direction="left-to-right" evidence="11">
        <dbReference type="Rhea" id="RHEA:11853"/>
    </physiologicalReaction>
</comment>
<comment type="catalytic activity">
    <reaction evidence="1">
        <text>inosine + phosphate = alpha-D-ribose 1-phosphate + hypoxanthine</text>
        <dbReference type="Rhea" id="RHEA:27646"/>
        <dbReference type="ChEBI" id="CHEBI:17368"/>
        <dbReference type="ChEBI" id="CHEBI:17596"/>
        <dbReference type="ChEBI" id="CHEBI:43474"/>
        <dbReference type="ChEBI" id="CHEBI:57720"/>
        <dbReference type="EC" id="2.4.2.1"/>
    </reaction>
    <physiologicalReaction direction="left-to-right" evidence="1">
        <dbReference type="Rhea" id="RHEA:27647"/>
    </physiologicalReaction>
</comment>
<comment type="similarity">
    <text evidence="4 12">Belongs to the purine nucleoside phosphorylase YfiH/LACC1 family.</text>
</comment>
<comment type="function">
    <text evidence="3">Purine nucleoside enzyme that catalyzes the phosphorolysis of adenosine and inosine nucleosides, yielding D-ribose 1-phosphate and the respective free bases, adenine and hypoxanthine. Also catalyzes the phosphorolysis of S-methyl-5'-thioadenosine into adenine and S-methyl-5-thio-alpha-D-ribose 1-phosphate. Also has adenosine deaminase activity.</text>
</comment>
<dbReference type="STRING" id="649639.Bcell_2200"/>
<dbReference type="Pfam" id="PF02578">
    <property type="entry name" value="Cu-oxidase_4"/>
    <property type="match status" value="1"/>
</dbReference>
<comment type="cofactor">
    <cofactor evidence="2">
        <name>Zn(2+)</name>
        <dbReference type="ChEBI" id="CHEBI:29105"/>
    </cofactor>
</comment>
<dbReference type="NCBIfam" id="TIGR00726">
    <property type="entry name" value="peptidoglycan editing factor PgeF"/>
    <property type="match status" value="1"/>
</dbReference>
<accession>E6U282</accession>
<evidence type="ECO:0000256" key="2">
    <source>
        <dbReference type="ARBA" id="ARBA00001947"/>
    </source>
</evidence>
<name>E6U282_EVAC2</name>
<evidence type="ECO:0000256" key="8">
    <source>
        <dbReference type="ARBA" id="ARBA00022833"/>
    </source>
</evidence>
<evidence type="ECO:0000256" key="4">
    <source>
        <dbReference type="ARBA" id="ARBA00007353"/>
    </source>
</evidence>
<evidence type="ECO:0000256" key="1">
    <source>
        <dbReference type="ARBA" id="ARBA00000553"/>
    </source>
</evidence>
<evidence type="ECO:0000256" key="6">
    <source>
        <dbReference type="ARBA" id="ARBA00022723"/>
    </source>
</evidence>
<dbReference type="KEGG" id="bco:Bcell_2200"/>
<proteinExistence type="inferred from homology"/>
<dbReference type="SUPFAM" id="SSF64438">
    <property type="entry name" value="CNF1/YfiH-like putative cysteine hydrolases"/>
    <property type="match status" value="1"/>
</dbReference>
<protein>
    <recommendedName>
        <fullName evidence="12">Purine nucleoside phosphorylase</fullName>
    </recommendedName>
</protein>
<dbReference type="EMBL" id="CP002394">
    <property type="protein sequence ID" value="ADU30460.1"/>
    <property type="molecule type" value="Genomic_DNA"/>
</dbReference>
<dbReference type="Proteomes" id="UP000001401">
    <property type="component" value="Chromosome"/>
</dbReference>
<keyword evidence="14" id="KW-1185">Reference proteome</keyword>
<dbReference type="Gene3D" id="3.60.140.10">
    <property type="entry name" value="CNF1/YfiH-like putative cysteine hydrolases"/>
    <property type="match status" value="1"/>
</dbReference>
<evidence type="ECO:0000256" key="7">
    <source>
        <dbReference type="ARBA" id="ARBA00022801"/>
    </source>
</evidence>